<accession>A0AAW0AZG7</accession>
<evidence type="ECO:0000313" key="1">
    <source>
        <dbReference type="EMBL" id="KAK7018716.1"/>
    </source>
</evidence>
<proteinExistence type="predicted"/>
<evidence type="ECO:0000313" key="2">
    <source>
        <dbReference type="Proteomes" id="UP001383192"/>
    </source>
</evidence>
<evidence type="ECO:0008006" key="3">
    <source>
        <dbReference type="Google" id="ProtNLM"/>
    </source>
</evidence>
<dbReference type="EMBL" id="JAYKXP010000223">
    <property type="protein sequence ID" value="KAK7018716.1"/>
    <property type="molecule type" value="Genomic_DNA"/>
</dbReference>
<keyword evidence="2" id="KW-1185">Reference proteome</keyword>
<name>A0AAW0AZG7_9AGAR</name>
<comment type="caution">
    <text evidence="1">The sequence shown here is derived from an EMBL/GenBank/DDBJ whole genome shotgun (WGS) entry which is preliminary data.</text>
</comment>
<organism evidence="1 2">
    <name type="scientific">Paramarasmius palmivorus</name>
    <dbReference type="NCBI Taxonomy" id="297713"/>
    <lineage>
        <taxon>Eukaryota</taxon>
        <taxon>Fungi</taxon>
        <taxon>Dikarya</taxon>
        <taxon>Basidiomycota</taxon>
        <taxon>Agaricomycotina</taxon>
        <taxon>Agaricomycetes</taxon>
        <taxon>Agaricomycetidae</taxon>
        <taxon>Agaricales</taxon>
        <taxon>Marasmiineae</taxon>
        <taxon>Marasmiaceae</taxon>
        <taxon>Paramarasmius</taxon>
    </lineage>
</organism>
<dbReference type="Proteomes" id="UP001383192">
    <property type="component" value="Unassembled WGS sequence"/>
</dbReference>
<reference evidence="1 2" key="1">
    <citation type="submission" date="2024-01" db="EMBL/GenBank/DDBJ databases">
        <title>A draft genome for a cacao thread blight-causing isolate of Paramarasmius palmivorus.</title>
        <authorList>
            <person name="Baruah I.K."/>
            <person name="Bukari Y."/>
            <person name="Amoako-Attah I."/>
            <person name="Meinhardt L.W."/>
            <person name="Bailey B.A."/>
            <person name="Cohen S.P."/>
        </authorList>
    </citation>
    <scope>NUCLEOTIDE SEQUENCE [LARGE SCALE GENOMIC DNA]</scope>
    <source>
        <strain evidence="1 2">GH-12</strain>
    </source>
</reference>
<gene>
    <name evidence="1" type="ORF">VNI00_018309</name>
</gene>
<protein>
    <recommendedName>
        <fullName evidence="3">F-box domain-containing protein</fullName>
    </recommendedName>
</protein>
<dbReference type="AlphaFoldDB" id="A0AAW0AZG7"/>
<sequence>MKVYIDEEINRIAAAPFWLNHAHRYGDLSDKEYVRLRDTLREYQKGLIGRTSVFHRCPPEITTRIVKFAVPAVRLDDFNRGPYLTPIIYCPQITVIARLSRQFKVIVFSQPSLFRTIHIRRFVNCRAHSTIISARIAKLLPLSGSLPLDLTVEFISTENPNSALPSTVPVSLCSTMTVLKFKPWRSFSVLGYSYVTATVLRDARILPTPLRLTSVSVHFNRATSLDTFLEILTNSGIPLRYLSISSVDAWEIPDLNHGYQLPLTVTSLRVRGSSRTVLFVLQAATQVPSITVVLVSGLDSRSGNWQLTGHAHITHPNLTRQQPIMLPLLTSFRVNDQDHWGHVGPDFFRWVTLPNLTTLILVWGQSTTDLSSTYQVALNQWLDQHPTILTVHFTDFPDIEQLRRPSPNSVFRSTISRVPMHEWMELMHSTRELDSSDQFSDTDSIATLSEASNGIIHQCDCSSKGWPRCFCGEETFSIPPRILPDTLWGESVEDYLG</sequence>